<dbReference type="CDD" id="cd07438">
    <property type="entry name" value="PHP_HisPPase_AMP"/>
    <property type="match status" value="1"/>
</dbReference>
<dbReference type="OrthoDB" id="9804333at2"/>
<dbReference type="InterPro" id="IPR004013">
    <property type="entry name" value="PHP_dom"/>
</dbReference>
<organism evidence="2 3">
    <name type="scientific">Dethiobacter alkaliphilus AHT 1</name>
    <dbReference type="NCBI Taxonomy" id="555088"/>
    <lineage>
        <taxon>Bacteria</taxon>
        <taxon>Bacillati</taxon>
        <taxon>Bacillota</taxon>
        <taxon>Dethiobacteria</taxon>
        <taxon>Dethiobacterales</taxon>
        <taxon>Dethiobacteraceae</taxon>
        <taxon>Dethiobacter</taxon>
    </lineage>
</organism>
<dbReference type="InterPro" id="IPR003141">
    <property type="entry name" value="Pol/His_phosphatase_N"/>
</dbReference>
<dbReference type="InterPro" id="IPR052018">
    <property type="entry name" value="PHP_domain"/>
</dbReference>
<dbReference type="eggNOG" id="COG0613">
    <property type="taxonomic scope" value="Bacteria"/>
</dbReference>
<dbReference type="SUPFAM" id="SSF89550">
    <property type="entry name" value="PHP domain-like"/>
    <property type="match status" value="1"/>
</dbReference>
<dbReference type="PANTHER" id="PTHR42924:SF3">
    <property type="entry name" value="POLYMERASE_HISTIDINOL PHOSPHATASE N-TERMINAL DOMAIN-CONTAINING PROTEIN"/>
    <property type="match status" value="1"/>
</dbReference>
<dbReference type="Gene3D" id="3.20.20.140">
    <property type="entry name" value="Metal-dependent hydrolases"/>
    <property type="match status" value="1"/>
</dbReference>
<feature type="domain" description="Polymerase/histidinol phosphatase N-terminal" evidence="1">
    <location>
        <begin position="5"/>
        <end position="70"/>
    </location>
</feature>
<dbReference type="RefSeq" id="WP_008514450.1">
    <property type="nucleotide sequence ID" value="NZ_ACJM01000002.1"/>
</dbReference>
<protein>
    <submittedName>
        <fullName evidence="2">PHP domain protein</fullName>
    </submittedName>
</protein>
<dbReference type="PANTHER" id="PTHR42924">
    <property type="entry name" value="EXONUCLEASE"/>
    <property type="match status" value="1"/>
</dbReference>
<dbReference type="EMBL" id="ACJM01000002">
    <property type="protein sequence ID" value="EEG78517.1"/>
    <property type="molecule type" value="Genomic_DNA"/>
</dbReference>
<evidence type="ECO:0000313" key="2">
    <source>
        <dbReference type="EMBL" id="EEG78517.1"/>
    </source>
</evidence>
<comment type="caution">
    <text evidence="2">The sequence shown here is derived from an EMBL/GenBank/DDBJ whole genome shotgun (WGS) entry which is preliminary data.</text>
</comment>
<dbReference type="SMART" id="SM00481">
    <property type="entry name" value="POLIIIAc"/>
    <property type="match status" value="1"/>
</dbReference>
<dbReference type="GO" id="GO:0035312">
    <property type="term" value="F:5'-3' DNA exonuclease activity"/>
    <property type="evidence" value="ECO:0007669"/>
    <property type="project" value="TreeGrafter"/>
</dbReference>
<dbReference type="Proteomes" id="UP000006443">
    <property type="component" value="Unassembled WGS sequence"/>
</dbReference>
<evidence type="ECO:0000313" key="3">
    <source>
        <dbReference type="Proteomes" id="UP000006443"/>
    </source>
</evidence>
<evidence type="ECO:0000259" key="1">
    <source>
        <dbReference type="SMART" id="SM00481"/>
    </source>
</evidence>
<proteinExistence type="predicted"/>
<name>C0GDN4_DETAL</name>
<gene>
    <name evidence="2" type="ORF">DealDRAFT_0447</name>
</gene>
<dbReference type="STRING" id="555088.DealDRAFT_0447"/>
<sequence>MKIVADLHVHTQASDGVYTPREVVARARRLGLDAIAITDHDTVDGIAEALSAAKEQRITVFPGVELSTEYNDREIHILGFCIDHTHSKLLKLLDTLHQSRFNRAEKMVQKLTGLGYEINMQEVRRQAGDAAPGRPHIARVLVEKDYFSSVSDVFSRLLGYKMPGYVERYKLTPKEAIQVIANAGGFSSWAHPGLTGDDRLLAEFIHYGLRGLETYHPDHDEEEAYHYRRLAEEKDLLVSGGSDFHGQNGSHARELGFCGLTQVDYARFKEYCNSIVVKF</sequence>
<dbReference type="GO" id="GO:0004534">
    <property type="term" value="F:5'-3' RNA exonuclease activity"/>
    <property type="evidence" value="ECO:0007669"/>
    <property type="project" value="TreeGrafter"/>
</dbReference>
<reference evidence="2 3" key="1">
    <citation type="submission" date="2009-02" db="EMBL/GenBank/DDBJ databases">
        <title>Sequencing of the draft genome and assembly of Dethiobacter alkaliphilus AHT 1.</title>
        <authorList>
            <consortium name="US DOE Joint Genome Institute (JGI-PGF)"/>
            <person name="Lucas S."/>
            <person name="Copeland A."/>
            <person name="Lapidus A."/>
            <person name="Glavina del Rio T."/>
            <person name="Dalin E."/>
            <person name="Tice H."/>
            <person name="Bruce D."/>
            <person name="Goodwin L."/>
            <person name="Pitluck S."/>
            <person name="Larimer F."/>
            <person name="Land M.L."/>
            <person name="Hauser L."/>
            <person name="Muyzer G."/>
        </authorList>
    </citation>
    <scope>NUCLEOTIDE SEQUENCE [LARGE SCALE GENOMIC DNA]</scope>
    <source>
        <strain evidence="2 3">AHT 1</strain>
    </source>
</reference>
<dbReference type="Pfam" id="PF02811">
    <property type="entry name" value="PHP"/>
    <property type="match status" value="1"/>
</dbReference>
<dbReference type="AlphaFoldDB" id="C0GDN4"/>
<dbReference type="Gene3D" id="1.10.150.650">
    <property type="match status" value="1"/>
</dbReference>
<accession>C0GDN4</accession>
<dbReference type="InterPro" id="IPR016195">
    <property type="entry name" value="Pol/histidinol_Pase-like"/>
</dbReference>
<keyword evidence="3" id="KW-1185">Reference proteome</keyword>